<feature type="transmembrane region" description="Helical" evidence="1">
    <location>
        <begin position="133"/>
        <end position="157"/>
    </location>
</feature>
<sequence length="162" mass="17240">MPARNAGTPEKEVFRLKLDPSLYARMVRRASPPSPAGKDCAWAFCVGGSICLLGEALRVFYARWYEPEMAGTLVSITLIGLSAVATVAGWYQKLATRAGAGTLVPITGFANSVVSAAVEFKAEGWVTGTGARLFSIAGPVIAYGSFASWVWGLLYWAMQRGG</sequence>
<evidence type="ECO:0000313" key="2">
    <source>
        <dbReference type="EMBL" id="HJB41840.1"/>
    </source>
</evidence>
<dbReference type="PANTHER" id="PTHR38450">
    <property type="entry name" value="STAGE V SPORULATION PROTEIN AC-RELATED"/>
    <property type="match status" value="1"/>
</dbReference>
<proteinExistence type="predicted"/>
<accession>A0A9D2S410</accession>
<dbReference type="EMBL" id="DWYG01000074">
    <property type="protein sequence ID" value="HJB41840.1"/>
    <property type="molecule type" value="Genomic_DNA"/>
</dbReference>
<reference evidence="2" key="1">
    <citation type="journal article" date="2021" name="PeerJ">
        <title>Extensive microbial diversity within the chicken gut microbiome revealed by metagenomics and culture.</title>
        <authorList>
            <person name="Gilroy R."/>
            <person name="Ravi A."/>
            <person name="Getino M."/>
            <person name="Pursley I."/>
            <person name="Horton D.L."/>
            <person name="Alikhan N.F."/>
            <person name="Baker D."/>
            <person name="Gharbi K."/>
            <person name="Hall N."/>
            <person name="Watson M."/>
            <person name="Adriaenssens E.M."/>
            <person name="Foster-Nyarko E."/>
            <person name="Jarju S."/>
            <person name="Secka A."/>
            <person name="Antonio M."/>
            <person name="Oren A."/>
            <person name="Chaudhuri R.R."/>
            <person name="La Ragione R."/>
            <person name="Hildebrand F."/>
            <person name="Pallen M.J."/>
        </authorList>
    </citation>
    <scope>NUCLEOTIDE SEQUENCE</scope>
    <source>
        <strain evidence="2">ChiBcec8-13705</strain>
    </source>
</reference>
<dbReference type="PANTHER" id="PTHR38450:SF1">
    <property type="entry name" value="STAGE V SPORULATION PROTEIN AC"/>
    <property type="match status" value="1"/>
</dbReference>
<organism evidence="2 3">
    <name type="scientific">Candidatus Gemmiger avicola</name>
    <dbReference type="NCBI Taxonomy" id="2838605"/>
    <lineage>
        <taxon>Bacteria</taxon>
        <taxon>Bacillati</taxon>
        <taxon>Bacillota</taxon>
        <taxon>Clostridia</taxon>
        <taxon>Eubacteriales</taxon>
        <taxon>Gemmiger</taxon>
    </lineage>
</organism>
<protein>
    <submittedName>
        <fullName evidence="2">SpoVA/SpoVAEb family sporulation membrane protein</fullName>
    </submittedName>
</protein>
<dbReference type="Proteomes" id="UP000886803">
    <property type="component" value="Unassembled WGS sequence"/>
</dbReference>
<dbReference type="AlphaFoldDB" id="A0A9D2S410"/>
<comment type="caution">
    <text evidence="2">The sequence shown here is derived from an EMBL/GenBank/DDBJ whole genome shotgun (WGS) entry which is preliminary data.</text>
</comment>
<keyword evidence="1" id="KW-0472">Membrane</keyword>
<keyword evidence="1" id="KW-1133">Transmembrane helix</keyword>
<evidence type="ECO:0000313" key="3">
    <source>
        <dbReference type="Proteomes" id="UP000886803"/>
    </source>
</evidence>
<reference evidence="2" key="2">
    <citation type="submission" date="2021-04" db="EMBL/GenBank/DDBJ databases">
        <authorList>
            <person name="Gilroy R."/>
        </authorList>
    </citation>
    <scope>NUCLEOTIDE SEQUENCE</scope>
    <source>
        <strain evidence="2">ChiBcec8-13705</strain>
    </source>
</reference>
<keyword evidence="1" id="KW-0812">Transmembrane</keyword>
<gene>
    <name evidence="2" type="ORF">H9945_05010</name>
</gene>
<dbReference type="InterPro" id="IPR005562">
    <property type="entry name" value="SpoVA"/>
</dbReference>
<dbReference type="Pfam" id="PF03862">
    <property type="entry name" value="SpoVAC_SpoVAEB"/>
    <property type="match status" value="1"/>
</dbReference>
<name>A0A9D2S410_9FIRM</name>
<feature type="transmembrane region" description="Helical" evidence="1">
    <location>
        <begin position="73"/>
        <end position="91"/>
    </location>
</feature>
<evidence type="ECO:0000256" key="1">
    <source>
        <dbReference type="SAM" id="Phobius"/>
    </source>
</evidence>